<name>A0A9D6LMN2_9BACT</name>
<dbReference type="AlphaFoldDB" id="A0A9D6LMN2"/>
<evidence type="ECO:0000313" key="2">
    <source>
        <dbReference type="EMBL" id="MBI3627135.1"/>
    </source>
</evidence>
<protein>
    <submittedName>
        <fullName evidence="2">Uncharacterized protein</fullName>
    </submittedName>
</protein>
<reference evidence="2" key="1">
    <citation type="submission" date="2020-07" db="EMBL/GenBank/DDBJ databases">
        <title>Huge and variable diversity of episymbiotic CPR bacteria and DPANN archaea in groundwater ecosystems.</title>
        <authorList>
            <person name="He C.Y."/>
            <person name="Keren R."/>
            <person name="Whittaker M."/>
            <person name="Farag I.F."/>
            <person name="Doudna J."/>
            <person name="Cate J.H.D."/>
            <person name="Banfield J.F."/>
        </authorList>
    </citation>
    <scope>NUCLEOTIDE SEQUENCE</scope>
    <source>
        <strain evidence="2">NC_groundwater_972_Pr1_S-0.2um_49_27</strain>
    </source>
</reference>
<feature type="compositionally biased region" description="Polar residues" evidence="1">
    <location>
        <begin position="108"/>
        <end position="117"/>
    </location>
</feature>
<organism evidence="2 3">
    <name type="scientific">Candidatus Sungiibacteriota bacterium</name>
    <dbReference type="NCBI Taxonomy" id="2750080"/>
    <lineage>
        <taxon>Bacteria</taxon>
        <taxon>Candidatus Sungiibacteriota</taxon>
    </lineage>
</organism>
<sequence>MDLKNFTYRNEVVTPREIFPDFNKTEFVEKFSRTPNRNLHQEVFNTALELWADDGYPEIIKKCSFHDQYKVFTGHCHQITPALGLVLKVRGIDHVAYLECYRVRPRTSSAQGSSEPQWQRVPPEEEPDEFNRNEFIAIGRIPYCCLEIKINDELLYLTGKHLRPINRIPNALLTPDCYRDMVGVFPHQLDHTKSGIYIKPIITEPFTWQKQTANKDPFPEFFRTYLYMTLEI</sequence>
<comment type="caution">
    <text evidence="2">The sequence shown here is derived from an EMBL/GenBank/DDBJ whole genome shotgun (WGS) entry which is preliminary data.</text>
</comment>
<dbReference type="Proteomes" id="UP000808388">
    <property type="component" value="Unassembled WGS sequence"/>
</dbReference>
<feature type="region of interest" description="Disordered" evidence="1">
    <location>
        <begin position="108"/>
        <end position="127"/>
    </location>
</feature>
<accession>A0A9D6LMN2</accession>
<gene>
    <name evidence="2" type="ORF">HY220_00060</name>
</gene>
<evidence type="ECO:0000256" key="1">
    <source>
        <dbReference type="SAM" id="MobiDB-lite"/>
    </source>
</evidence>
<dbReference type="EMBL" id="JACQCQ010000001">
    <property type="protein sequence ID" value="MBI3627135.1"/>
    <property type="molecule type" value="Genomic_DNA"/>
</dbReference>
<evidence type="ECO:0000313" key="3">
    <source>
        <dbReference type="Proteomes" id="UP000808388"/>
    </source>
</evidence>
<proteinExistence type="predicted"/>